<keyword evidence="2" id="KW-1185">Reference proteome</keyword>
<reference evidence="1" key="1">
    <citation type="journal article" date="2020" name="Nat. Commun.">
        <title>Large-scale genome sequencing of mycorrhizal fungi provides insights into the early evolution of symbiotic traits.</title>
        <authorList>
            <person name="Miyauchi S."/>
            <person name="Kiss E."/>
            <person name="Kuo A."/>
            <person name="Drula E."/>
            <person name="Kohler A."/>
            <person name="Sanchez-Garcia M."/>
            <person name="Morin E."/>
            <person name="Andreopoulos B."/>
            <person name="Barry K.W."/>
            <person name="Bonito G."/>
            <person name="Buee M."/>
            <person name="Carver A."/>
            <person name="Chen C."/>
            <person name="Cichocki N."/>
            <person name="Clum A."/>
            <person name="Culley D."/>
            <person name="Crous P.W."/>
            <person name="Fauchery L."/>
            <person name="Girlanda M."/>
            <person name="Hayes R.D."/>
            <person name="Keri Z."/>
            <person name="LaButti K."/>
            <person name="Lipzen A."/>
            <person name="Lombard V."/>
            <person name="Magnuson J."/>
            <person name="Maillard F."/>
            <person name="Murat C."/>
            <person name="Nolan M."/>
            <person name="Ohm R.A."/>
            <person name="Pangilinan J."/>
            <person name="Pereira M.F."/>
            <person name="Perotto S."/>
            <person name="Peter M."/>
            <person name="Pfister S."/>
            <person name="Riley R."/>
            <person name="Sitrit Y."/>
            <person name="Stielow J.B."/>
            <person name="Szollosi G."/>
            <person name="Zifcakova L."/>
            <person name="Stursova M."/>
            <person name="Spatafora J.W."/>
            <person name="Tedersoo L."/>
            <person name="Vaario L.M."/>
            <person name="Yamada A."/>
            <person name="Yan M."/>
            <person name="Wang P."/>
            <person name="Xu J."/>
            <person name="Bruns T."/>
            <person name="Baldrian P."/>
            <person name="Vilgalys R."/>
            <person name="Dunand C."/>
            <person name="Henrissat B."/>
            <person name="Grigoriev I.V."/>
            <person name="Hibbett D."/>
            <person name="Nagy L.G."/>
            <person name="Martin F.M."/>
        </authorList>
    </citation>
    <scope>NUCLEOTIDE SEQUENCE</scope>
    <source>
        <strain evidence="1">UP504</strain>
    </source>
</reference>
<dbReference type="EMBL" id="MU128948">
    <property type="protein sequence ID" value="KAF9515658.1"/>
    <property type="molecule type" value="Genomic_DNA"/>
</dbReference>
<organism evidence="1 2">
    <name type="scientific">Hydnum rufescens UP504</name>
    <dbReference type="NCBI Taxonomy" id="1448309"/>
    <lineage>
        <taxon>Eukaryota</taxon>
        <taxon>Fungi</taxon>
        <taxon>Dikarya</taxon>
        <taxon>Basidiomycota</taxon>
        <taxon>Agaricomycotina</taxon>
        <taxon>Agaricomycetes</taxon>
        <taxon>Cantharellales</taxon>
        <taxon>Hydnaceae</taxon>
        <taxon>Hydnum</taxon>
    </lineage>
</organism>
<proteinExistence type="predicted"/>
<dbReference type="AlphaFoldDB" id="A0A9P6B0Y3"/>
<protein>
    <submittedName>
        <fullName evidence="1">Uncharacterized protein</fullName>
    </submittedName>
</protein>
<sequence>MRCIADSSWTLFSFSFYPPCAITLLLDSLVHSPRCPTLHAFANFIRLCIVNTAAAPIRYKLSRCCRVVGAVSSIAFSLSAPPLHFLSPPSK</sequence>
<evidence type="ECO:0000313" key="1">
    <source>
        <dbReference type="EMBL" id="KAF9515658.1"/>
    </source>
</evidence>
<comment type="caution">
    <text evidence="1">The sequence shown here is derived from an EMBL/GenBank/DDBJ whole genome shotgun (WGS) entry which is preliminary data.</text>
</comment>
<accession>A0A9P6B0Y3</accession>
<dbReference type="Proteomes" id="UP000886523">
    <property type="component" value="Unassembled WGS sequence"/>
</dbReference>
<name>A0A9P6B0Y3_9AGAM</name>
<gene>
    <name evidence="1" type="ORF">BS47DRAFT_775442</name>
</gene>
<evidence type="ECO:0000313" key="2">
    <source>
        <dbReference type="Proteomes" id="UP000886523"/>
    </source>
</evidence>